<dbReference type="GO" id="GO:0004869">
    <property type="term" value="F:cysteine-type endopeptidase inhibitor activity"/>
    <property type="evidence" value="ECO:0007669"/>
    <property type="project" value="UniProtKB-KW"/>
</dbReference>
<protein>
    <submittedName>
        <fullName evidence="6">Uncharacterized protein LOC111285584</fullName>
    </submittedName>
    <submittedName>
        <fullName evidence="7">Uncharacterized protein LOC111285816</fullName>
    </submittedName>
</protein>
<evidence type="ECO:0000313" key="6">
    <source>
        <dbReference type="RefSeq" id="XP_022730837.1"/>
    </source>
</evidence>
<evidence type="ECO:0000313" key="5">
    <source>
        <dbReference type="Proteomes" id="UP000515121"/>
    </source>
</evidence>
<keyword evidence="2" id="KW-0789">Thiol protease inhibitor</keyword>
<dbReference type="InterPro" id="IPR006462">
    <property type="entry name" value="MS5"/>
</dbReference>
<reference evidence="6 7" key="1">
    <citation type="submission" date="2025-04" db="UniProtKB">
        <authorList>
            <consortium name="RefSeq"/>
        </authorList>
    </citation>
    <scope>IDENTIFICATION</scope>
    <source>
        <tissue evidence="6 7">Fruit stalk</tissue>
    </source>
</reference>
<dbReference type="Pfam" id="PF00031">
    <property type="entry name" value="Cystatin"/>
    <property type="match status" value="1"/>
</dbReference>
<feature type="domain" description="Cystatin" evidence="4">
    <location>
        <begin position="114"/>
        <end position="162"/>
    </location>
</feature>
<dbReference type="KEGG" id="dzi:111285584"/>
<accession>A0A6P5XSE2</accession>
<dbReference type="PANTHER" id="PTHR31260">
    <property type="entry name" value="CYSTATIN/MONELLIN SUPERFAMILY PROTEIN"/>
    <property type="match status" value="1"/>
</dbReference>
<dbReference type="RefSeq" id="XP_022731159.1">
    <property type="nucleotide sequence ID" value="XM_022875424.1"/>
</dbReference>
<evidence type="ECO:0000256" key="3">
    <source>
        <dbReference type="SAM" id="MobiDB-lite"/>
    </source>
</evidence>
<evidence type="ECO:0000256" key="2">
    <source>
        <dbReference type="ARBA" id="ARBA00022704"/>
    </source>
</evidence>
<dbReference type="OrthoDB" id="1625419at2759"/>
<dbReference type="Proteomes" id="UP000515121">
    <property type="component" value="Unplaced"/>
</dbReference>
<evidence type="ECO:0000256" key="1">
    <source>
        <dbReference type="ARBA" id="ARBA00022690"/>
    </source>
</evidence>
<evidence type="ECO:0000259" key="4">
    <source>
        <dbReference type="Pfam" id="PF00031"/>
    </source>
</evidence>
<dbReference type="GeneID" id="111285816"/>
<sequence length="205" mass="23186">MASVPPLPMEEQPPTTEERPSSEKKQEQEHDYFLSHFDEDTDEEESSQSGTCEAEEFREMTDAEQKAFSAAFKESGGFDVPPFPGVYYNDLITPMNMSKGGPEYLFRYSVAGIGRYNEEHGTNYEVVRVEKCMQQAARGIKYYITFHAKNKIASEHGSDTPKAADDSSDKTEIFEALVLFGIPKDKKDEPIDVIFCRLKGTRPDL</sequence>
<name>A0A6P5XSE2_DURZI</name>
<dbReference type="InterPro" id="IPR000010">
    <property type="entry name" value="Cystatin_dom"/>
</dbReference>
<gene>
    <name evidence="7" type="primary">LOC111285816</name>
    <name evidence="6" type="synonym">LOC111285584</name>
</gene>
<dbReference type="AlphaFoldDB" id="A0A6P5XSE2"/>
<organism evidence="5 7">
    <name type="scientific">Durio zibethinus</name>
    <name type="common">Durian</name>
    <dbReference type="NCBI Taxonomy" id="66656"/>
    <lineage>
        <taxon>Eukaryota</taxon>
        <taxon>Viridiplantae</taxon>
        <taxon>Streptophyta</taxon>
        <taxon>Embryophyta</taxon>
        <taxon>Tracheophyta</taxon>
        <taxon>Spermatophyta</taxon>
        <taxon>Magnoliopsida</taxon>
        <taxon>eudicotyledons</taxon>
        <taxon>Gunneridae</taxon>
        <taxon>Pentapetalae</taxon>
        <taxon>rosids</taxon>
        <taxon>malvids</taxon>
        <taxon>Malvales</taxon>
        <taxon>Malvaceae</taxon>
        <taxon>Helicteroideae</taxon>
        <taxon>Durio</taxon>
    </lineage>
</organism>
<keyword evidence="5" id="KW-1185">Reference proteome</keyword>
<dbReference type="CDD" id="cd00042">
    <property type="entry name" value="CY"/>
    <property type="match status" value="1"/>
</dbReference>
<dbReference type="PANTHER" id="PTHR31260:SF28">
    <property type="entry name" value="CYSTATIN DOMAIN PROTEIN"/>
    <property type="match status" value="1"/>
</dbReference>
<dbReference type="InterPro" id="IPR046350">
    <property type="entry name" value="Cystatin_sf"/>
</dbReference>
<feature type="compositionally biased region" description="Basic and acidic residues" evidence="3">
    <location>
        <begin position="16"/>
        <end position="38"/>
    </location>
</feature>
<dbReference type="Gene3D" id="3.10.450.10">
    <property type="match status" value="1"/>
</dbReference>
<evidence type="ECO:0000313" key="7">
    <source>
        <dbReference type="RefSeq" id="XP_022731159.1"/>
    </source>
</evidence>
<keyword evidence="1" id="KW-0646">Protease inhibitor</keyword>
<dbReference type="RefSeq" id="XP_022730837.1">
    <property type="nucleotide sequence ID" value="XM_022875102.1"/>
</dbReference>
<proteinExistence type="predicted"/>
<dbReference type="KEGG" id="dzi:111285816"/>
<dbReference type="SUPFAM" id="SSF54403">
    <property type="entry name" value="Cystatin/monellin"/>
    <property type="match status" value="1"/>
</dbReference>
<feature type="region of interest" description="Disordered" evidence="3">
    <location>
        <begin position="1"/>
        <end position="55"/>
    </location>
</feature>